<reference evidence="12 13" key="1">
    <citation type="submission" date="2019-03" db="EMBL/GenBank/DDBJ databases">
        <authorList>
            <person name="Dong K."/>
        </authorList>
    </citation>
    <scope>NUCLEOTIDE SEQUENCE [LARGE SCALE GENOMIC DNA]</scope>
    <source>
        <strain evidence="13">dk512</strain>
    </source>
</reference>
<name>A0ABX5SWY6_9MICO</name>
<evidence type="ECO:0000256" key="5">
    <source>
        <dbReference type="ARBA" id="ARBA00022741"/>
    </source>
</evidence>
<dbReference type="Gene3D" id="1.20.5.1930">
    <property type="match status" value="1"/>
</dbReference>
<dbReference type="CDD" id="cd16917">
    <property type="entry name" value="HATPase_UhpB-NarQ-NarX-like"/>
    <property type="match status" value="1"/>
</dbReference>
<evidence type="ECO:0000256" key="9">
    <source>
        <dbReference type="SAM" id="MobiDB-lite"/>
    </source>
</evidence>
<evidence type="ECO:0000313" key="12">
    <source>
        <dbReference type="EMBL" id="QBR90723.1"/>
    </source>
</evidence>
<evidence type="ECO:0000256" key="1">
    <source>
        <dbReference type="ARBA" id="ARBA00000085"/>
    </source>
</evidence>
<dbReference type="Gene3D" id="3.30.565.10">
    <property type="entry name" value="Histidine kinase-like ATPase, C-terminal domain"/>
    <property type="match status" value="1"/>
</dbReference>
<keyword evidence="10" id="KW-0472">Membrane</keyword>
<feature type="transmembrane region" description="Helical" evidence="10">
    <location>
        <begin position="14"/>
        <end position="38"/>
    </location>
</feature>
<keyword evidence="13" id="KW-1185">Reference proteome</keyword>
<organism evidence="12 13">
    <name type="scientific">Microbacterium wangchenii</name>
    <dbReference type="NCBI Taxonomy" id="2541726"/>
    <lineage>
        <taxon>Bacteria</taxon>
        <taxon>Bacillati</taxon>
        <taxon>Actinomycetota</taxon>
        <taxon>Actinomycetes</taxon>
        <taxon>Micrococcales</taxon>
        <taxon>Microbacteriaceae</taxon>
        <taxon>Microbacterium</taxon>
    </lineage>
</organism>
<feature type="transmembrane region" description="Helical" evidence="10">
    <location>
        <begin position="110"/>
        <end position="128"/>
    </location>
</feature>
<evidence type="ECO:0000256" key="7">
    <source>
        <dbReference type="ARBA" id="ARBA00022840"/>
    </source>
</evidence>
<evidence type="ECO:0000256" key="4">
    <source>
        <dbReference type="ARBA" id="ARBA00022679"/>
    </source>
</evidence>
<feature type="transmembrane region" description="Helical" evidence="10">
    <location>
        <begin position="135"/>
        <end position="154"/>
    </location>
</feature>
<keyword evidence="10" id="KW-0812">Transmembrane</keyword>
<feature type="transmembrane region" description="Helical" evidence="10">
    <location>
        <begin position="44"/>
        <end position="60"/>
    </location>
</feature>
<dbReference type="PANTHER" id="PTHR24421">
    <property type="entry name" value="NITRATE/NITRITE SENSOR PROTEIN NARX-RELATED"/>
    <property type="match status" value="1"/>
</dbReference>
<evidence type="ECO:0000256" key="6">
    <source>
        <dbReference type="ARBA" id="ARBA00022777"/>
    </source>
</evidence>
<dbReference type="InterPro" id="IPR050482">
    <property type="entry name" value="Sensor_HK_TwoCompSys"/>
</dbReference>
<dbReference type="Pfam" id="PF07730">
    <property type="entry name" value="HisKA_3"/>
    <property type="match status" value="1"/>
</dbReference>
<protein>
    <recommendedName>
        <fullName evidence="2">histidine kinase</fullName>
        <ecNumber evidence="2">2.7.13.3</ecNumber>
    </recommendedName>
</protein>
<keyword evidence="6 12" id="KW-0418">Kinase</keyword>
<keyword evidence="5" id="KW-0547">Nucleotide-binding</keyword>
<dbReference type="PANTHER" id="PTHR24421:SF10">
    <property type="entry name" value="NITRATE_NITRITE SENSOR PROTEIN NARQ"/>
    <property type="match status" value="1"/>
</dbReference>
<evidence type="ECO:0000256" key="3">
    <source>
        <dbReference type="ARBA" id="ARBA00022553"/>
    </source>
</evidence>
<keyword evidence="7" id="KW-0067">ATP-binding</keyword>
<accession>A0ABX5SWY6</accession>
<sequence>MAWVRAHRAVAEPLAYAAFTLAAAALGFVGLWSLFSVLPEPVSPWWSLLTGLPACALVAFRSRAPLALLGVALVLFLIDLLTVGGVVTLIVVLDLLYAATVAASPSRRRGILVGIAVAVAGMTAASLTRVDDVRVGILIGLQLGALAGMDYWYATSVAQAHELVALHRERADEAARQGLRERGEMVRREREQMARELHDVVAGDVSAIAIRAEAALSVDGSPDSDRAALRAVRDSSLQAHEALRSMIAVLRNGEGDVAARGRDALPALVTEARRRGLRVTVDDSLPQGIPSPVDHAVTRIVQESLANCARHAAGADVDVVLSAGSEGDVHVRVDSRGGAAVTTPPIQGNGWGLELLRERARALGGRLEAGPDGDGWSVRATLPTQVPA</sequence>
<comment type="catalytic activity">
    <reaction evidence="1">
        <text>ATP + protein L-histidine = ADP + protein N-phospho-L-histidine.</text>
        <dbReference type="EC" id="2.7.13.3"/>
    </reaction>
</comment>
<keyword evidence="10" id="KW-1133">Transmembrane helix</keyword>
<dbReference type="SUPFAM" id="SSF55874">
    <property type="entry name" value="ATPase domain of HSP90 chaperone/DNA topoisomerase II/histidine kinase"/>
    <property type="match status" value="1"/>
</dbReference>
<evidence type="ECO:0000256" key="10">
    <source>
        <dbReference type="SAM" id="Phobius"/>
    </source>
</evidence>
<evidence type="ECO:0000256" key="2">
    <source>
        <dbReference type="ARBA" id="ARBA00012438"/>
    </source>
</evidence>
<dbReference type="InterPro" id="IPR036890">
    <property type="entry name" value="HATPase_C_sf"/>
</dbReference>
<keyword evidence="8" id="KW-0902">Two-component regulatory system</keyword>
<evidence type="ECO:0000259" key="11">
    <source>
        <dbReference type="Pfam" id="PF07730"/>
    </source>
</evidence>
<dbReference type="EC" id="2.7.13.3" evidence="2"/>
<keyword evidence="4" id="KW-0808">Transferase</keyword>
<evidence type="ECO:0000313" key="13">
    <source>
        <dbReference type="Proteomes" id="UP000295748"/>
    </source>
</evidence>
<dbReference type="GO" id="GO:0016301">
    <property type="term" value="F:kinase activity"/>
    <property type="evidence" value="ECO:0007669"/>
    <property type="project" value="UniProtKB-KW"/>
</dbReference>
<dbReference type="EMBL" id="CP038266">
    <property type="protein sequence ID" value="QBR90723.1"/>
    <property type="molecule type" value="Genomic_DNA"/>
</dbReference>
<proteinExistence type="predicted"/>
<dbReference type="InterPro" id="IPR011712">
    <property type="entry name" value="Sig_transdc_His_kin_sub3_dim/P"/>
</dbReference>
<gene>
    <name evidence="12" type="ORF">E4K62_11840</name>
</gene>
<feature type="region of interest" description="Disordered" evidence="9">
    <location>
        <begin position="367"/>
        <end position="388"/>
    </location>
</feature>
<feature type="transmembrane region" description="Helical" evidence="10">
    <location>
        <begin position="67"/>
        <end position="98"/>
    </location>
</feature>
<evidence type="ECO:0000256" key="8">
    <source>
        <dbReference type="ARBA" id="ARBA00023012"/>
    </source>
</evidence>
<keyword evidence="3" id="KW-0597">Phosphoprotein</keyword>
<dbReference type="Proteomes" id="UP000295748">
    <property type="component" value="Chromosome"/>
</dbReference>
<feature type="domain" description="Signal transduction histidine kinase subgroup 3 dimerisation and phosphoacceptor" evidence="11">
    <location>
        <begin position="189"/>
        <end position="253"/>
    </location>
</feature>